<dbReference type="InterPro" id="IPR010376">
    <property type="entry name" value="GBBH-like_N"/>
</dbReference>
<keyword evidence="5" id="KW-1185">Reference proteome</keyword>
<protein>
    <submittedName>
        <fullName evidence="4">DUF971 family protein</fullName>
    </submittedName>
</protein>
<evidence type="ECO:0000313" key="4">
    <source>
        <dbReference type="EMBL" id="AXJ01119.1"/>
    </source>
</evidence>
<dbReference type="EMBL" id="CP027806">
    <property type="protein sequence ID" value="AXJ01119.1"/>
    <property type="molecule type" value="Genomic_DNA"/>
</dbReference>
<evidence type="ECO:0000256" key="1">
    <source>
        <dbReference type="ARBA" id="ARBA00022723"/>
    </source>
</evidence>
<evidence type="ECO:0000313" key="5">
    <source>
        <dbReference type="Proteomes" id="UP000254808"/>
    </source>
</evidence>
<dbReference type="Gene3D" id="3.30.2020.30">
    <property type="match status" value="1"/>
</dbReference>
<dbReference type="RefSeq" id="WP_114984346.1">
    <property type="nucleotide sequence ID" value="NZ_CP027806.1"/>
</dbReference>
<dbReference type="OrthoDB" id="9794178at2"/>
<feature type="domain" description="Gamma-butyrobetaine hydroxylase-like N-terminal" evidence="3">
    <location>
        <begin position="32"/>
        <end position="121"/>
    </location>
</feature>
<dbReference type="Proteomes" id="UP000254808">
    <property type="component" value="Chromosome"/>
</dbReference>
<dbReference type="Pfam" id="PF06155">
    <property type="entry name" value="GBBH-like_N"/>
    <property type="match status" value="1"/>
</dbReference>
<keyword evidence="1" id="KW-0479">Metal-binding</keyword>
<dbReference type="AlphaFoldDB" id="A0A345UKW7"/>
<proteinExistence type="predicted"/>
<dbReference type="KEGG" id="cprv:CYPRO_1869"/>
<dbReference type="GO" id="GO:0046872">
    <property type="term" value="F:metal ion binding"/>
    <property type="evidence" value="ECO:0007669"/>
    <property type="project" value="UniProtKB-KW"/>
</dbReference>
<evidence type="ECO:0000259" key="3">
    <source>
        <dbReference type="Pfam" id="PF06155"/>
    </source>
</evidence>
<dbReference type="PANTHER" id="PTHR35303">
    <property type="entry name" value="OS02G0197800 PROTEIN"/>
    <property type="match status" value="1"/>
</dbReference>
<keyword evidence="2" id="KW-0408">Iron</keyword>
<accession>A0A345UKW7</accession>
<organism evidence="4 5">
    <name type="scientific">Cyclonatronum proteinivorum</name>
    <dbReference type="NCBI Taxonomy" id="1457365"/>
    <lineage>
        <taxon>Bacteria</taxon>
        <taxon>Pseudomonadati</taxon>
        <taxon>Balneolota</taxon>
        <taxon>Balneolia</taxon>
        <taxon>Balneolales</taxon>
        <taxon>Cyclonatronaceae</taxon>
        <taxon>Cyclonatronum</taxon>
    </lineage>
</organism>
<gene>
    <name evidence="4" type="ORF">CYPRO_1869</name>
</gene>
<sequence length="135" mass="15295">MGKIKEISLLSIKFNSRKGLLMSRYIPTDITVLSKEKELHIIWKDGHKSRFPFGGLRKNCPCVFCQGGHGEMGKPMDPIQFIADTPERLKLNNLKPSGNYALHMFWSDGHSTGIYRYQYLRDGCPVEAGILPPSK</sequence>
<dbReference type="InterPro" id="IPR038492">
    <property type="entry name" value="GBBH-like_N_sf"/>
</dbReference>
<reference evidence="4 5" key="1">
    <citation type="submission" date="2018-03" db="EMBL/GenBank/DDBJ databases">
        <title>Phenotypic and genomic properties of Cyclonatronum proteinivorum gen. nov., sp. nov., a haloalkaliphilic bacteroidete from soda lakes possessing Na+-translocating rhodopsin.</title>
        <authorList>
            <person name="Toshchakov S.V."/>
            <person name="Korzhenkov A."/>
            <person name="Samarov N.I."/>
            <person name="Kublanov I.V."/>
            <person name="Muntyan M.S."/>
            <person name="Sorokin D.Y."/>
        </authorList>
    </citation>
    <scope>NUCLEOTIDE SEQUENCE [LARGE SCALE GENOMIC DNA]</scope>
    <source>
        <strain evidence="4 5">Omega</strain>
    </source>
</reference>
<name>A0A345UKW7_9BACT</name>
<evidence type="ECO:0000256" key="2">
    <source>
        <dbReference type="ARBA" id="ARBA00023004"/>
    </source>
</evidence>